<dbReference type="Proteomes" id="UP001489004">
    <property type="component" value="Unassembled WGS sequence"/>
</dbReference>
<evidence type="ECO:0000259" key="5">
    <source>
        <dbReference type="Pfam" id="PF05916"/>
    </source>
</evidence>
<dbReference type="CDD" id="cd21696">
    <property type="entry name" value="GINS_B_Psf1"/>
    <property type="match status" value="1"/>
</dbReference>
<keyword evidence="4" id="KW-0539">Nucleus</keyword>
<comment type="subcellular location">
    <subcellularLocation>
        <location evidence="1">Nucleus</location>
    </subcellularLocation>
</comment>
<keyword evidence="3" id="KW-0235">DNA replication</keyword>
<evidence type="ECO:0000256" key="1">
    <source>
        <dbReference type="ARBA" id="ARBA00004123"/>
    </source>
</evidence>
<sequence length="224" mass="26163">MFGKRAAELLREVAFCQPDTLPPWNDELIRQVLEEVSEHNNMMKRIFRDVNKREAVKFAARGEGTEDEFPGVDWSQQPDEAAAVIVHHESILRNKRLLMTYVKERADRIKSLRWRGRSIPEHILPQLSPTEVQYFKTYDRLLTKYMRKGSTGIGMDLTLDARPPGDPNLQVRVVKDYGEMMFSSGRFILRRNMVLFLPRHEVESLVREGVLEPIELDNHLVTKY</sequence>
<dbReference type="SUPFAM" id="SSF158573">
    <property type="entry name" value="GINS helical bundle-like"/>
    <property type="match status" value="1"/>
</dbReference>
<dbReference type="PANTHER" id="PTHR12914">
    <property type="entry name" value="PARTNER OF SLD5"/>
    <property type="match status" value="1"/>
</dbReference>
<comment type="similarity">
    <text evidence="2">Belongs to the GINS1/PSF1 family.</text>
</comment>
<feature type="domain" description="GINS subunit" evidence="5">
    <location>
        <begin position="83"/>
        <end position="148"/>
    </location>
</feature>
<evidence type="ECO:0000256" key="3">
    <source>
        <dbReference type="ARBA" id="ARBA00022705"/>
    </source>
</evidence>
<reference evidence="7 8" key="1">
    <citation type="journal article" date="2024" name="Nat. Commun.">
        <title>Phylogenomics reveals the evolutionary origins of lichenization in chlorophyte algae.</title>
        <authorList>
            <person name="Puginier C."/>
            <person name="Libourel C."/>
            <person name="Otte J."/>
            <person name="Skaloud P."/>
            <person name="Haon M."/>
            <person name="Grisel S."/>
            <person name="Petersen M."/>
            <person name="Berrin J.G."/>
            <person name="Delaux P.M."/>
            <person name="Dal Grande F."/>
            <person name="Keller J."/>
        </authorList>
    </citation>
    <scope>NUCLEOTIDE SEQUENCE [LARGE SCALE GENOMIC DNA]</scope>
    <source>
        <strain evidence="7 8">SAG 2043</strain>
    </source>
</reference>
<dbReference type="EMBL" id="JALJOR010000013">
    <property type="protein sequence ID" value="KAK9806721.1"/>
    <property type="molecule type" value="Genomic_DNA"/>
</dbReference>
<feature type="domain" description="DNA replication complex GINS protein PSF1 C-terminal" evidence="6">
    <location>
        <begin position="166"/>
        <end position="213"/>
    </location>
</feature>
<evidence type="ECO:0000256" key="2">
    <source>
        <dbReference type="ARBA" id="ARBA00006677"/>
    </source>
</evidence>
<evidence type="ECO:0000313" key="7">
    <source>
        <dbReference type="EMBL" id="KAK9806721.1"/>
    </source>
</evidence>
<name>A0AAW1PB50_9CHLO</name>
<evidence type="ECO:0000256" key="4">
    <source>
        <dbReference type="ARBA" id="ARBA00023242"/>
    </source>
</evidence>
<dbReference type="Gene3D" id="1.20.58.1030">
    <property type="match status" value="1"/>
</dbReference>
<gene>
    <name evidence="7" type="ORF">WJX72_000554</name>
</gene>
<comment type="caution">
    <text evidence="7">The sequence shown here is derived from an EMBL/GenBank/DDBJ whole genome shotgun (WGS) entry which is preliminary data.</text>
</comment>
<protein>
    <recommendedName>
        <fullName evidence="9">GINS complex subunit 1</fullName>
    </recommendedName>
</protein>
<dbReference type="GO" id="GO:1902983">
    <property type="term" value="P:DNA strand elongation involved in mitotic DNA replication"/>
    <property type="evidence" value="ECO:0007669"/>
    <property type="project" value="TreeGrafter"/>
</dbReference>
<dbReference type="CDD" id="cd11710">
    <property type="entry name" value="GINS_A_psf1"/>
    <property type="match status" value="1"/>
</dbReference>
<dbReference type="InterPro" id="IPR005339">
    <property type="entry name" value="GINS_Psf1"/>
</dbReference>
<proteinExistence type="inferred from homology"/>
<dbReference type="AlphaFoldDB" id="A0AAW1PB50"/>
<dbReference type="GO" id="GO:0000811">
    <property type="term" value="C:GINS complex"/>
    <property type="evidence" value="ECO:0007669"/>
    <property type="project" value="InterPro"/>
</dbReference>
<dbReference type="PANTHER" id="PTHR12914:SF2">
    <property type="entry name" value="DNA REPLICATION COMPLEX GINS PROTEIN PSF1"/>
    <property type="match status" value="1"/>
</dbReference>
<evidence type="ECO:0000259" key="6">
    <source>
        <dbReference type="Pfam" id="PF24997"/>
    </source>
</evidence>
<dbReference type="InterPro" id="IPR036224">
    <property type="entry name" value="GINS_bundle-like_dom_sf"/>
</dbReference>
<evidence type="ECO:0008006" key="9">
    <source>
        <dbReference type="Google" id="ProtNLM"/>
    </source>
</evidence>
<dbReference type="InterPro" id="IPR021151">
    <property type="entry name" value="GINS_A"/>
</dbReference>
<dbReference type="InterPro" id="IPR056783">
    <property type="entry name" value="PSF1_C"/>
</dbReference>
<accession>A0AAW1PB50</accession>
<dbReference type="Pfam" id="PF24997">
    <property type="entry name" value="PSF1_C"/>
    <property type="match status" value="1"/>
</dbReference>
<keyword evidence="8" id="KW-1185">Reference proteome</keyword>
<evidence type="ECO:0000313" key="8">
    <source>
        <dbReference type="Proteomes" id="UP001489004"/>
    </source>
</evidence>
<dbReference type="Pfam" id="PF05916">
    <property type="entry name" value="Sld5"/>
    <property type="match status" value="1"/>
</dbReference>
<organism evidence="7 8">
    <name type="scientific">[Myrmecia] bisecta</name>
    <dbReference type="NCBI Taxonomy" id="41462"/>
    <lineage>
        <taxon>Eukaryota</taxon>
        <taxon>Viridiplantae</taxon>
        <taxon>Chlorophyta</taxon>
        <taxon>core chlorophytes</taxon>
        <taxon>Trebouxiophyceae</taxon>
        <taxon>Trebouxiales</taxon>
        <taxon>Trebouxiaceae</taxon>
        <taxon>Myrmecia</taxon>
    </lineage>
</organism>